<dbReference type="Pfam" id="PF03602">
    <property type="entry name" value="Cons_hypoth95"/>
    <property type="match status" value="1"/>
</dbReference>
<dbReference type="PROSITE" id="PS00092">
    <property type="entry name" value="N6_MTASE"/>
    <property type="match status" value="1"/>
</dbReference>
<dbReference type="Proteomes" id="UP001580928">
    <property type="component" value="Unassembled WGS sequence"/>
</dbReference>
<sequence length="180" mass="20819">MRIISGELRGRKINPPKGLPVRPTTDMAKEALFNVLTNRFHFEQIRVLDLFSGTGSVALEFISRGTQSLVAVDQNNKCAAFLSEMVEKFDLSNLRVVRDNVFKFIERRHEPFDIIFADPPYDMDKLKEIPKRIQESGLLKEDGCFILEHPSYFDFDNELNFTEKRKYGQTAFSFFQSPSN</sequence>
<name>A0ABV5CH40_9SPHI</name>
<proteinExistence type="predicted"/>
<gene>
    <name evidence="3" type="primary">rsmD</name>
    <name evidence="3" type="ORF">WKR92_13670</name>
</gene>
<organism evidence="3 4">
    <name type="scientific">Albibacterium profundi</name>
    <dbReference type="NCBI Taxonomy" id="3134906"/>
    <lineage>
        <taxon>Bacteria</taxon>
        <taxon>Pseudomonadati</taxon>
        <taxon>Bacteroidota</taxon>
        <taxon>Sphingobacteriia</taxon>
        <taxon>Sphingobacteriales</taxon>
        <taxon>Sphingobacteriaceae</taxon>
        <taxon>Albibacterium</taxon>
    </lineage>
</organism>
<dbReference type="NCBIfam" id="TIGR00095">
    <property type="entry name" value="16S rRNA (guanine(966)-N(2))-methyltransferase RsmD"/>
    <property type="match status" value="1"/>
</dbReference>
<keyword evidence="1 3" id="KW-0489">Methyltransferase</keyword>
<keyword evidence="2 3" id="KW-0808">Transferase</keyword>
<dbReference type="CDD" id="cd02440">
    <property type="entry name" value="AdoMet_MTases"/>
    <property type="match status" value="1"/>
</dbReference>
<dbReference type="EMBL" id="JBBVGT010000003">
    <property type="protein sequence ID" value="MFB5946877.1"/>
    <property type="molecule type" value="Genomic_DNA"/>
</dbReference>
<dbReference type="PIRSF" id="PIRSF004553">
    <property type="entry name" value="CHP00095"/>
    <property type="match status" value="1"/>
</dbReference>
<dbReference type="RefSeq" id="WP_375558407.1">
    <property type="nucleotide sequence ID" value="NZ_JBBVGT010000003.1"/>
</dbReference>
<protein>
    <submittedName>
        <fullName evidence="3">16S rRNA (Guanine(966)-N(2))-methyltransferase RsmD</fullName>
        <ecNumber evidence="3">2.1.1.171</ecNumber>
    </submittedName>
</protein>
<dbReference type="PANTHER" id="PTHR43542:SF1">
    <property type="entry name" value="METHYLTRANSFERASE"/>
    <property type="match status" value="1"/>
</dbReference>
<accession>A0ABV5CH40</accession>
<dbReference type="InterPro" id="IPR029063">
    <property type="entry name" value="SAM-dependent_MTases_sf"/>
</dbReference>
<dbReference type="EC" id="2.1.1.171" evidence="3"/>
<reference evidence="3 4" key="1">
    <citation type="submission" date="2024-04" db="EMBL/GenBank/DDBJ databases">
        <title>Albibacterium profundi sp. nov., isolated from sediment of the Challenger Deep of Mariana Trench.</title>
        <authorList>
            <person name="Wang Y."/>
        </authorList>
    </citation>
    <scope>NUCLEOTIDE SEQUENCE [LARGE SCALE GENOMIC DNA]</scope>
    <source>
        <strain evidence="3 4">RHL897</strain>
    </source>
</reference>
<dbReference type="InterPro" id="IPR004398">
    <property type="entry name" value="RNA_MeTrfase_RsmD"/>
</dbReference>
<dbReference type="SUPFAM" id="SSF53335">
    <property type="entry name" value="S-adenosyl-L-methionine-dependent methyltransferases"/>
    <property type="match status" value="1"/>
</dbReference>
<dbReference type="PANTHER" id="PTHR43542">
    <property type="entry name" value="METHYLTRANSFERASE"/>
    <property type="match status" value="1"/>
</dbReference>
<evidence type="ECO:0000313" key="3">
    <source>
        <dbReference type="EMBL" id="MFB5946877.1"/>
    </source>
</evidence>
<evidence type="ECO:0000256" key="2">
    <source>
        <dbReference type="ARBA" id="ARBA00022679"/>
    </source>
</evidence>
<dbReference type="GO" id="GO:0052913">
    <property type="term" value="F:16S rRNA (guanine(966)-N(2))-methyltransferase activity"/>
    <property type="evidence" value="ECO:0007669"/>
    <property type="project" value="UniProtKB-EC"/>
</dbReference>
<dbReference type="InterPro" id="IPR002052">
    <property type="entry name" value="DNA_methylase_N6_adenine_CS"/>
</dbReference>
<evidence type="ECO:0000256" key="1">
    <source>
        <dbReference type="ARBA" id="ARBA00022603"/>
    </source>
</evidence>
<evidence type="ECO:0000313" key="4">
    <source>
        <dbReference type="Proteomes" id="UP001580928"/>
    </source>
</evidence>
<comment type="caution">
    <text evidence="3">The sequence shown here is derived from an EMBL/GenBank/DDBJ whole genome shotgun (WGS) entry which is preliminary data.</text>
</comment>
<dbReference type="Gene3D" id="3.40.50.150">
    <property type="entry name" value="Vaccinia Virus protein VP39"/>
    <property type="match status" value="1"/>
</dbReference>
<keyword evidence="4" id="KW-1185">Reference proteome</keyword>